<comment type="caution">
    <text evidence="1">The sequence shown here is derived from an EMBL/GenBank/DDBJ whole genome shotgun (WGS) entry which is preliminary data.</text>
</comment>
<organism evidence="1 2">
    <name type="scientific">Sesamum alatum</name>
    <dbReference type="NCBI Taxonomy" id="300844"/>
    <lineage>
        <taxon>Eukaryota</taxon>
        <taxon>Viridiplantae</taxon>
        <taxon>Streptophyta</taxon>
        <taxon>Embryophyta</taxon>
        <taxon>Tracheophyta</taxon>
        <taxon>Spermatophyta</taxon>
        <taxon>Magnoliopsida</taxon>
        <taxon>eudicotyledons</taxon>
        <taxon>Gunneridae</taxon>
        <taxon>Pentapetalae</taxon>
        <taxon>asterids</taxon>
        <taxon>lamiids</taxon>
        <taxon>Lamiales</taxon>
        <taxon>Pedaliaceae</taxon>
        <taxon>Sesamum</taxon>
    </lineage>
</organism>
<gene>
    <name evidence="1" type="ORF">Salat_1453600</name>
</gene>
<reference evidence="1" key="1">
    <citation type="submission" date="2020-06" db="EMBL/GenBank/DDBJ databases">
        <authorList>
            <person name="Li T."/>
            <person name="Hu X."/>
            <person name="Zhang T."/>
            <person name="Song X."/>
            <person name="Zhang H."/>
            <person name="Dai N."/>
            <person name="Sheng W."/>
            <person name="Hou X."/>
            <person name="Wei L."/>
        </authorList>
    </citation>
    <scope>NUCLEOTIDE SEQUENCE</scope>
    <source>
        <strain evidence="1">3651</strain>
        <tissue evidence="1">Leaf</tissue>
    </source>
</reference>
<protein>
    <submittedName>
        <fullName evidence="1">Uncharacterized protein</fullName>
    </submittedName>
</protein>
<dbReference type="Proteomes" id="UP001293254">
    <property type="component" value="Unassembled WGS sequence"/>
</dbReference>
<dbReference type="AlphaFoldDB" id="A0AAE1YB01"/>
<name>A0AAE1YB01_9LAMI</name>
<keyword evidence="2" id="KW-1185">Reference proteome</keyword>
<evidence type="ECO:0000313" key="2">
    <source>
        <dbReference type="Proteomes" id="UP001293254"/>
    </source>
</evidence>
<evidence type="ECO:0000313" key="1">
    <source>
        <dbReference type="EMBL" id="KAK4426848.1"/>
    </source>
</evidence>
<dbReference type="EMBL" id="JACGWO010000005">
    <property type="protein sequence ID" value="KAK4426848.1"/>
    <property type="molecule type" value="Genomic_DNA"/>
</dbReference>
<proteinExistence type="predicted"/>
<accession>A0AAE1YB01</accession>
<reference evidence="1" key="2">
    <citation type="journal article" date="2024" name="Plant">
        <title>Genomic evolution and insights into agronomic trait innovations of Sesamum species.</title>
        <authorList>
            <person name="Miao H."/>
            <person name="Wang L."/>
            <person name="Qu L."/>
            <person name="Liu H."/>
            <person name="Sun Y."/>
            <person name="Le M."/>
            <person name="Wang Q."/>
            <person name="Wei S."/>
            <person name="Zheng Y."/>
            <person name="Lin W."/>
            <person name="Duan Y."/>
            <person name="Cao H."/>
            <person name="Xiong S."/>
            <person name="Wang X."/>
            <person name="Wei L."/>
            <person name="Li C."/>
            <person name="Ma Q."/>
            <person name="Ju M."/>
            <person name="Zhao R."/>
            <person name="Li G."/>
            <person name="Mu C."/>
            <person name="Tian Q."/>
            <person name="Mei H."/>
            <person name="Zhang T."/>
            <person name="Gao T."/>
            <person name="Zhang H."/>
        </authorList>
    </citation>
    <scope>NUCLEOTIDE SEQUENCE</scope>
    <source>
        <strain evidence="1">3651</strain>
    </source>
</reference>
<sequence length="102" mass="11865">MGMKMKTGKKLKGFMCHSHASTAVRMSQDYRSVVEVPRRPDTTVVDHVRLINSTNYVRLGEQRRRRLNIPSLVVGRSFPVSCLKKNIKKRWLKKLMMLPLIN</sequence>